<name>A0A6P0UQ34_9FLAO</name>
<dbReference type="EMBL" id="JAABOO010000004">
    <property type="protein sequence ID" value="NER15245.1"/>
    <property type="molecule type" value="Genomic_DNA"/>
</dbReference>
<proteinExistence type="predicted"/>
<dbReference type="Proteomes" id="UP000468581">
    <property type="component" value="Unassembled WGS sequence"/>
</dbReference>
<keyword evidence="1" id="KW-0732">Signal</keyword>
<comment type="caution">
    <text evidence="3">The sequence shown here is derived from an EMBL/GenBank/DDBJ whole genome shotgun (WGS) entry which is preliminary data.</text>
</comment>
<keyword evidence="4" id="KW-1185">Reference proteome</keyword>
<dbReference type="RefSeq" id="WP_163608534.1">
    <property type="nucleotide sequence ID" value="NZ_JAABOO010000004.1"/>
</dbReference>
<feature type="domain" description="DUF4440" evidence="2">
    <location>
        <begin position="33"/>
        <end position="141"/>
    </location>
</feature>
<gene>
    <name evidence="3" type="ORF">GWK08_17445</name>
</gene>
<dbReference type="InterPro" id="IPR032710">
    <property type="entry name" value="NTF2-like_dom_sf"/>
</dbReference>
<reference evidence="3 4" key="1">
    <citation type="submission" date="2020-01" db="EMBL/GenBank/DDBJ databases">
        <title>Leptobacterium flavescens.</title>
        <authorList>
            <person name="Wang G."/>
        </authorList>
    </citation>
    <scope>NUCLEOTIDE SEQUENCE [LARGE SCALE GENOMIC DNA]</scope>
    <source>
        <strain evidence="3 4">KCTC 22160</strain>
    </source>
</reference>
<evidence type="ECO:0000313" key="4">
    <source>
        <dbReference type="Proteomes" id="UP000468581"/>
    </source>
</evidence>
<dbReference type="SUPFAM" id="SSF54427">
    <property type="entry name" value="NTF2-like"/>
    <property type="match status" value="1"/>
</dbReference>
<protein>
    <submittedName>
        <fullName evidence="3">DUF4440 domain-containing protein</fullName>
    </submittedName>
</protein>
<evidence type="ECO:0000259" key="2">
    <source>
        <dbReference type="Pfam" id="PF14534"/>
    </source>
</evidence>
<sequence length="169" mass="19764">MQRYFLLFTAMLSLCSLRAQDTETIQKEIDRQVWKPFKEAFENADAEKLNATYAEEVLRVTPQKIDTGNEFKGQNLTRFRQNKESGTEIKLDFWFDSRHTNEDTSYEVGFYRIGFRTNGKESIVYGQFHIVLKKVDGQWKITQDWDTTTINGNEITAADFARKPPAIFK</sequence>
<dbReference type="Pfam" id="PF14534">
    <property type="entry name" value="DUF4440"/>
    <property type="match status" value="1"/>
</dbReference>
<dbReference type="Gene3D" id="3.10.450.50">
    <property type="match status" value="1"/>
</dbReference>
<accession>A0A6P0UQ34</accession>
<feature type="signal peptide" evidence="1">
    <location>
        <begin position="1"/>
        <end position="21"/>
    </location>
</feature>
<evidence type="ECO:0000256" key="1">
    <source>
        <dbReference type="SAM" id="SignalP"/>
    </source>
</evidence>
<feature type="chain" id="PRO_5026967475" evidence="1">
    <location>
        <begin position="22"/>
        <end position="169"/>
    </location>
</feature>
<evidence type="ECO:0000313" key="3">
    <source>
        <dbReference type="EMBL" id="NER15245.1"/>
    </source>
</evidence>
<dbReference type="InterPro" id="IPR027843">
    <property type="entry name" value="DUF4440"/>
</dbReference>
<organism evidence="3 4">
    <name type="scientific">Leptobacterium flavescens</name>
    <dbReference type="NCBI Taxonomy" id="472055"/>
    <lineage>
        <taxon>Bacteria</taxon>
        <taxon>Pseudomonadati</taxon>
        <taxon>Bacteroidota</taxon>
        <taxon>Flavobacteriia</taxon>
        <taxon>Flavobacteriales</taxon>
        <taxon>Flavobacteriaceae</taxon>
        <taxon>Leptobacterium</taxon>
    </lineage>
</organism>
<dbReference type="AlphaFoldDB" id="A0A6P0UQ34"/>